<comment type="caution">
    <text evidence="2">The sequence shown here is derived from an EMBL/GenBank/DDBJ whole genome shotgun (WGS) entry which is preliminary data.</text>
</comment>
<protein>
    <submittedName>
        <fullName evidence="2">Uncharacterized protein</fullName>
    </submittedName>
</protein>
<feature type="compositionally biased region" description="Polar residues" evidence="1">
    <location>
        <begin position="492"/>
        <end position="528"/>
    </location>
</feature>
<feature type="compositionally biased region" description="Low complexity" evidence="1">
    <location>
        <begin position="172"/>
        <end position="184"/>
    </location>
</feature>
<feature type="compositionally biased region" description="Polar residues" evidence="1">
    <location>
        <begin position="398"/>
        <end position="444"/>
    </location>
</feature>
<feature type="compositionally biased region" description="Pro residues" evidence="1">
    <location>
        <begin position="254"/>
        <end position="269"/>
    </location>
</feature>
<gene>
    <name evidence="2" type="ORF">PsYK624_009170</name>
</gene>
<dbReference type="Proteomes" id="UP000703269">
    <property type="component" value="Unassembled WGS sequence"/>
</dbReference>
<name>A0A9P3FYE3_9APHY</name>
<feature type="compositionally biased region" description="Low complexity" evidence="1">
    <location>
        <begin position="465"/>
        <end position="483"/>
    </location>
</feature>
<dbReference type="EMBL" id="BPQB01000001">
    <property type="protein sequence ID" value="GJE84841.1"/>
    <property type="molecule type" value="Genomic_DNA"/>
</dbReference>
<evidence type="ECO:0000313" key="2">
    <source>
        <dbReference type="EMBL" id="GJE84841.1"/>
    </source>
</evidence>
<dbReference type="AlphaFoldDB" id="A0A9P3FYE3"/>
<reference evidence="2 3" key="1">
    <citation type="submission" date="2021-08" db="EMBL/GenBank/DDBJ databases">
        <title>Draft Genome Sequence of Phanerochaete sordida strain YK-624.</title>
        <authorList>
            <person name="Mori T."/>
            <person name="Dohra H."/>
            <person name="Suzuki T."/>
            <person name="Kawagishi H."/>
            <person name="Hirai H."/>
        </authorList>
    </citation>
    <scope>NUCLEOTIDE SEQUENCE [LARGE SCALE GENOMIC DNA]</scope>
    <source>
        <strain evidence="2 3">YK-624</strain>
    </source>
</reference>
<evidence type="ECO:0000313" key="3">
    <source>
        <dbReference type="Proteomes" id="UP000703269"/>
    </source>
</evidence>
<keyword evidence="3" id="KW-1185">Reference proteome</keyword>
<sequence>MDDHDVPDSPPPPAYEFCQEEYDRKVSHALETSQAEASRENEETDEWEVWSEDVFATAAAILNISDADAPCGAASSSTSYPRSPPPADTSVSSSNTAASARGQTPRPPSPVPGNGKAKSDGREDALDGDAFGSGGGGVQPLRIVKKAASMAPSGSAKEKERPSWLAEAQLDAGPPHAAAPSSAGYRAQVWRNDSIISRTDTPPPAFTPVGQSLDGPPYEGPGVVMTYTQADSRSASPLHSPVATQTSFVGAPFAHPPPAPPLQASPPARPYTHARSASGGRRMLPQPPQQLPQPQAVRPLQSFSPPPAVQPTIAEEPAPPPPRRTPLPSSGAPRPMTTYTAHSVYSGPRVAFDPKLAYTNARSSAFDIQQEPMPTKVNAAALYSSAVSSLYSSGAPSQPSRMAPSTRSTTSLNPYSTASSTPYSNTLASQSMSSYHLPQAQTTVPHAPRNYIGPNREAMKSPAPSELSIASSSQHSASSPYASIQAPGRYGYQQSHSRPGTGYQATSYQPTSYRPSTPQQNTPYQAASTAYQPTTYQNTYQPTSY</sequence>
<feature type="compositionally biased region" description="Low complexity" evidence="1">
    <location>
        <begin position="88"/>
        <end position="100"/>
    </location>
</feature>
<evidence type="ECO:0000256" key="1">
    <source>
        <dbReference type="SAM" id="MobiDB-lite"/>
    </source>
</evidence>
<feature type="compositionally biased region" description="Low complexity" evidence="1">
    <location>
        <begin position="388"/>
        <end position="397"/>
    </location>
</feature>
<feature type="region of interest" description="Disordered" evidence="1">
    <location>
        <begin position="23"/>
        <end position="49"/>
    </location>
</feature>
<feature type="compositionally biased region" description="Polar residues" evidence="1">
    <location>
        <begin position="226"/>
        <end position="248"/>
    </location>
</feature>
<organism evidence="2 3">
    <name type="scientific">Phanerochaete sordida</name>
    <dbReference type="NCBI Taxonomy" id="48140"/>
    <lineage>
        <taxon>Eukaryota</taxon>
        <taxon>Fungi</taxon>
        <taxon>Dikarya</taxon>
        <taxon>Basidiomycota</taxon>
        <taxon>Agaricomycotina</taxon>
        <taxon>Agaricomycetes</taxon>
        <taxon>Polyporales</taxon>
        <taxon>Phanerochaetaceae</taxon>
        <taxon>Phanerochaete</taxon>
    </lineage>
</organism>
<feature type="region of interest" description="Disordered" evidence="1">
    <location>
        <begin position="68"/>
        <end position="345"/>
    </location>
</feature>
<dbReference type="OrthoDB" id="2797886at2759"/>
<feature type="region of interest" description="Disordered" evidence="1">
    <location>
        <begin position="388"/>
        <end position="545"/>
    </location>
</feature>
<proteinExistence type="predicted"/>
<feature type="compositionally biased region" description="Low complexity" evidence="1">
    <location>
        <begin position="529"/>
        <end position="545"/>
    </location>
</feature>
<accession>A0A9P3FYE3</accession>